<evidence type="ECO:0000313" key="3">
    <source>
        <dbReference type="Proteomes" id="UP000647491"/>
    </source>
</evidence>
<evidence type="ECO:0008006" key="4">
    <source>
        <dbReference type="Google" id="ProtNLM"/>
    </source>
</evidence>
<evidence type="ECO:0000313" key="2">
    <source>
        <dbReference type="EMBL" id="MBC8598502.1"/>
    </source>
</evidence>
<accession>A0ABR7NQV9</accession>
<gene>
    <name evidence="2" type="ORF">H8708_04525</name>
</gene>
<protein>
    <recommendedName>
        <fullName evidence="4">Prepilin peptidase</fullName>
    </recommendedName>
</protein>
<sequence length="151" mass="16469">MFHWQILLGLAGGIVGAIWGAGTGGDVFILLAGLAARVIGTCAVFYTLFLCRMLGAGDIKLMALCTGLLGMGPGLLVIFTGLFLAALRAAGMIWQQGSLWMRMERIGTFIIRSGREGKLLEYPGREDKRNILRLGPWLFLGYCIWLAGRYL</sequence>
<proteinExistence type="predicted"/>
<feature type="transmembrane region" description="Helical" evidence="1">
    <location>
        <begin position="131"/>
        <end position="148"/>
    </location>
</feature>
<evidence type="ECO:0000256" key="1">
    <source>
        <dbReference type="SAM" id="Phobius"/>
    </source>
</evidence>
<keyword evidence="1" id="KW-0472">Membrane</keyword>
<comment type="caution">
    <text evidence="2">The sequence shown here is derived from an EMBL/GenBank/DDBJ whole genome shotgun (WGS) entry which is preliminary data.</text>
</comment>
<dbReference type="Proteomes" id="UP000647491">
    <property type="component" value="Unassembled WGS sequence"/>
</dbReference>
<reference evidence="2 3" key="1">
    <citation type="submission" date="2020-08" db="EMBL/GenBank/DDBJ databases">
        <title>Genome public.</title>
        <authorList>
            <person name="Liu C."/>
            <person name="Sun Q."/>
        </authorList>
    </citation>
    <scope>NUCLEOTIDE SEQUENCE [LARGE SCALE GENOMIC DNA]</scope>
    <source>
        <strain evidence="2 3">BX10</strain>
    </source>
</reference>
<keyword evidence="3" id="KW-1185">Reference proteome</keyword>
<dbReference type="EMBL" id="JACRTJ010000011">
    <property type="protein sequence ID" value="MBC8598502.1"/>
    <property type="molecule type" value="Genomic_DNA"/>
</dbReference>
<name>A0ABR7NQV9_9FIRM</name>
<keyword evidence="1" id="KW-0812">Transmembrane</keyword>
<dbReference type="RefSeq" id="WP_158359734.1">
    <property type="nucleotide sequence ID" value="NZ_JACRTJ010000011.1"/>
</dbReference>
<feature type="transmembrane region" description="Helical" evidence="1">
    <location>
        <begin position="61"/>
        <end position="87"/>
    </location>
</feature>
<keyword evidence="1" id="KW-1133">Transmembrane helix</keyword>
<feature type="transmembrane region" description="Helical" evidence="1">
    <location>
        <begin position="27"/>
        <end position="49"/>
    </location>
</feature>
<organism evidence="2 3">
    <name type="scientific">Enterocloster hominis</name>
    <name type="common">ex Liu et al. 2021</name>
    <dbReference type="NCBI Taxonomy" id="2763663"/>
    <lineage>
        <taxon>Bacteria</taxon>
        <taxon>Bacillati</taxon>
        <taxon>Bacillota</taxon>
        <taxon>Clostridia</taxon>
        <taxon>Lachnospirales</taxon>
        <taxon>Lachnospiraceae</taxon>
        <taxon>Enterocloster</taxon>
    </lineage>
</organism>